<keyword evidence="1" id="KW-1133">Transmembrane helix</keyword>
<evidence type="ECO:0000313" key="2">
    <source>
        <dbReference type="EMBL" id="PNT08292.1"/>
    </source>
</evidence>
<dbReference type="Proteomes" id="UP000006729">
    <property type="component" value="Chromosome 13"/>
</dbReference>
<keyword evidence="1" id="KW-0812">Transmembrane</keyword>
<evidence type="ECO:0000313" key="3">
    <source>
        <dbReference type="Proteomes" id="UP000006729"/>
    </source>
</evidence>
<dbReference type="InParanoid" id="A0A2K1Y5L7"/>
<feature type="transmembrane region" description="Helical" evidence="1">
    <location>
        <begin position="57"/>
        <end position="82"/>
    </location>
</feature>
<reference evidence="2 3" key="1">
    <citation type="journal article" date="2006" name="Science">
        <title>The genome of black cottonwood, Populus trichocarpa (Torr. &amp; Gray).</title>
        <authorList>
            <person name="Tuskan G.A."/>
            <person name="Difazio S."/>
            <person name="Jansson S."/>
            <person name="Bohlmann J."/>
            <person name="Grigoriev I."/>
            <person name="Hellsten U."/>
            <person name="Putnam N."/>
            <person name="Ralph S."/>
            <person name="Rombauts S."/>
            <person name="Salamov A."/>
            <person name="Schein J."/>
            <person name="Sterck L."/>
            <person name="Aerts A."/>
            <person name="Bhalerao R.R."/>
            <person name="Bhalerao R.P."/>
            <person name="Blaudez D."/>
            <person name="Boerjan W."/>
            <person name="Brun A."/>
            <person name="Brunner A."/>
            <person name="Busov V."/>
            <person name="Campbell M."/>
            <person name="Carlson J."/>
            <person name="Chalot M."/>
            <person name="Chapman J."/>
            <person name="Chen G.L."/>
            <person name="Cooper D."/>
            <person name="Coutinho P.M."/>
            <person name="Couturier J."/>
            <person name="Covert S."/>
            <person name="Cronk Q."/>
            <person name="Cunningham R."/>
            <person name="Davis J."/>
            <person name="Degroeve S."/>
            <person name="Dejardin A."/>
            <person name="Depamphilis C."/>
            <person name="Detter J."/>
            <person name="Dirks B."/>
            <person name="Dubchak I."/>
            <person name="Duplessis S."/>
            <person name="Ehlting J."/>
            <person name="Ellis B."/>
            <person name="Gendler K."/>
            <person name="Goodstein D."/>
            <person name="Gribskov M."/>
            <person name="Grimwood J."/>
            <person name="Groover A."/>
            <person name="Gunter L."/>
            <person name="Hamberger B."/>
            <person name="Heinze B."/>
            <person name="Helariutta Y."/>
            <person name="Henrissat B."/>
            <person name="Holligan D."/>
            <person name="Holt R."/>
            <person name="Huang W."/>
            <person name="Islam-Faridi N."/>
            <person name="Jones S."/>
            <person name="Jones-Rhoades M."/>
            <person name="Jorgensen R."/>
            <person name="Joshi C."/>
            <person name="Kangasjarvi J."/>
            <person name="Karlsson J."/>
            <person name="Kelleher C."/>
            <person name="Kirkpatrick R."/>
            <person name="Kirst M."/>
            <person name="Kohler A."/>
            <person name="Kalluri U."/>
            <person name="Larimer F."/>
            <person name="Leebens-Mack J."/>
            <person name="Leple J.C."/>
            <person name="Locascio P."/>
            <person name="Lou Y."/>
            <person name="Lucas S."/>
            <person name="Martin F."/>
            <person name="Montanini B."/>
            <person name="Napoli C."/>
            <person name="Nelson D.R."/>
            <person name="Nelson C."/>
            <person name="Nieminen K."/>
            <person name="Nilsson O."/>
            <person name="Pereda V."/>
            <person name="Peter G."/>
            <person name="Philippe R."/>
            <person name="Pilate G."/>
            <person name="Poliakov A."/>
            <person name="Razumovskaya J."/>
            <person name="Richardson P."/>
            <person name="Rinaldi C."/>
            <person name="Ritland K."/>
            <person name="Rouze P."/>
            <person name="Ryaboy D."/>
            <person name="Schmutz J."/>
            <person name="Schrader J."/>
            <person name="Segerman B."/>
            <person name="Shin H."/>
            <person name="Siddiqui A."/>
            <person name="Sterky F."/>
            <person name="Terry A."/>
            <person name="Tsai C.J."/>
            <person name="Uberbacher E."/>
            <person name="Unneberg P."/>
            <person name="Vahala J."/>
            <person name="Wall K."/>
            <person name="Wessler S."/>
            <person name="Yang G."/>
            <person name="Yin T."/>
            <person name="Douglas C."/>
            <person name="Marra M."/>
            <person name="Sandberg G."/>
            <person name="Van de Peer Y."/>
            <person name="Rokhsar D."/>
        </authorList>
    </citation>
    <scope>NUCLEOTIDE SEQUENCE [LARGE SCALE GENOMIC DNA]</scope>
    <source>
        <strain evidence="3">cv. Nisqually</strain>
    </source>
</reference>
<keyword evidence="3" id="KW-1185">Reference proteome</keyword>
<accession>A0A2K1Y5L7</accession>
<organism evidence="2 3">
    <name type="scientific">Populus trichocarpa</name>
    <name type="common">Western balsam poplar</name>
    <name type="synonym">Populus balsamifera subsp. trichocarpa</name>
    <dbReference type="NCBI Taxonomy" id="3694"/>
    <lineage>
        <taxon>Eukaryota</taxon>
        <taxon>Viridiplantae</taxon>
        <taxon>Streptophyta</taxon>
        <taxon>Embryophyta</taxon>
        <taxon>Tracheophyta</taxon>
        <taxon>Spermatophyta</taxon>
        <taxon>Magnoliopsida</taxon>
        <taxon>eudicotyledons</taxon>
        <taxon>Gunneridae</taxon>
        <taxon>Pentapetalae</taxon>
        <taxon>rosids</taxon>
        <taxon>fabids</taxon>
        <taxon>Malpighiales</taxon>
        <taxon>Salicaceae</taxon>
        <taxon>Saliceae</taxon>
        <taxon>Populus</taxon>
    </lineage>
</organism>
<protein>
    <submittedName>
        <fullName evidence="2">Uncharacterized protein</fullName>
    </submittedName>
</protein>
<evidence type="ECO:0000256" key="1">
    <source>
        <dbReference type="SAM" id="Phobius"/>
    </source>
</evidence>
<gene>
    <name evidence="2" type="ORF">POPTR_013G139500</name>
</gene>
<feature type="transmembrane region" description="Helical" evidence="1">
    <location>
        <begin position="12"/>
        <end position="37"/>
    </location>
</feature>
<proteinExistence type="predicted"/>
<keyword evidence="1" id="KW-0472">Membrane</keyword>
<dbReference type="AlphaFoldDB" id="A0A2K1Y5L7"/>
<dbReference type="EMBL" id="CM009302">
    <property type="protein sequence ID" value="PNT08292.1"/>
    <property type="molecule type" value="Genomic_DNA"/>
</dbReference>
<name>A0A2K1Y5L7_POPTR</name>
<sequence length="83" mass="10031">MVNKLESFITDFFFHLNSFSCFDSLIGAIARLVSIIFKWQSHPNQTYSMYHIYLRLFIYKFFIRSIFHPFFLFCTCDILILVI</sequence>